<dbReference type="InterPro" id="IPR029006">
    <property type="entry name" value="ADF-H/Gelsolin-like_dom_sf"/>
</dbReference>
<protein>
    <submittedName>
        <fullName evidence="1">Uncharacterized protein</fullName>
    </submittedName>
</protein>
<proteinExistence type="predicted"/>
<organism evidence="1 2">
    <name type="scientific">Ranitomeya imitator</name>
    <name type="common">mimic poison frog</name>
    <dbReference type="NCBI Taxonomy" id="111125"/>
    <lineage>
        <taxon>Eukaryota</taxon>
        <taxon>Metazoa</taxon>
        <taxon>Chordata</taxon>
        <taxon>Craniata</taxon>
        <taxon>Vertebrata</taxon>
        <taxon>Euteleostomi</taxon>
        <taxon>Amphibia</taxon>
        <taxon>Batrachia</taxon>
        <taxon>Anura</taxon>
        <taxon>Neobatrachia</taxon>
        <taxon>Hyloidea</taxon>
        <taxon>Dendrobatidae</taxon>
        <taxon>Dendrobatinae</taxon>
        <taxon>Ranitomeya</taxon>
    </lineage>
</organism>
<dbReference type="SUPFAM" id="SSF55753">
    <property type="entry name" value="Actin depolymerizing proteins"/>
    <property type="match status" value="1"/>
</dbReference>
<reference evidence="1" key="1">
    <citation type="submission" date="2023-07" db="EMBL/GenBank/DDBJ databases">
        <authorList>
            <person name="Stuckert A."/>
        </authorList>
    </citation>
    <scope>NUCLEOTIDE SEQUENCE</scope>
</reference>
<dbReference type="Proteomes" id="UP001176940">
    <property type="component" value="Unassembled WGS sequence"/>
</dbReference>
<feature type="non-terminal residue" evidence="1">
    <location>
        <position position="112"/>
    </location>
</feature>
<dbReference type="PANTHER" id="PTHR11977:SF131">
    <property type="entry name" value="GELSOLIN-LIKE DOMAIN-CONTAINING PROTEIN"/>
    <property type="match status" value="1"/>
</dbReference>
<dbReference type="PANTHER" id="PTHR11977">
    <property type="entry name" value="VILLIN"/>
    <property type="match status" value="1"/>
</dbReference>
<dbReference type="InterPro" id="IPR007122">
    <property type="entry name" value="Villin/Gelsolin"/>
</dbReference>
<gene>
    <name evidence="1" type="ORF">RIMI_LOCUS10555471</name>
</gene>
<dbReference type="Gene3D" id="3.40.20.10">
    <property type="entry name" value="Severin"/>
    <property type="match status" value="1"/>
</dbReference>
<name>A0ABN9LMT3_9NEOB</name>
<sequence>MDVKHKEFEKAGEKAGLQIWRIEKVEAGGGPQGAVWKLLCRRCLSGAQHSGDGAVQNLQSALLARQDESTAAAIFTVQMDDHLGGKAVQYRELHNCESNAFLGYFKTGIKYQ</sequence>
<dbReference type="EMBL" id="CAUEEQ010022919">
    <property type="protein sequence ID" value="CAJ0944731.1"/>
    <property type="molecule type" value="Genomic_DNA"/>
</dbReference>
<evidence type="ECO:0000313" key="2">
    <source>
        <dbReference type="Proteomes" id="UP001176940"/>
    </source>
</evidence>
<comment type="caution">
    <text evidence="1">The sequence shown here is derived from an EMBL/GenBank/DDBJ whole genome shotgun (WGS) entry which is preliminary data.</text>
</comment>
<accession>A0ABN9LMT3</accession>
<keyword evidence="2" id="KW-1185">Reference proteome</keyword>
<evidence type="ECO:0000313" key="1">
    <source>
        <dbReference type="EMBL" id="CAJ0944731.1"/>
    </source>
</evidence>